<gene>
    <name evidence="5" type="primary">20351851</name>
    <name evidence="4" type="ORF">GGTG_11393</name>
</gene>
<reference evidence="5" key="4">
    <citation type="journal article" date="2015" name="G3 (Bethesda)">
        <title>Genome sequences of three phytopathogenic species of the Magnaporthaceae family of fungi.</title>
        <authorList>
            <person name="Okagaki L.H."/>
            <person name="Nunes C.C."/>
            <person name="Sailsbery J."/>
            <person name="Clay B."/>
            <person name="Brown D."/>
            <person name="John T."/>
            <person name="Oh Y."/>
            <person name="Young N."/>
            <person name="Fitzgerald M."/>
            <person name="Haas B.J."/>
            <person name="Zeng Q."/>
            <person name="Young S."/>
            <person name="Adiconis X."/>
            <person name="Fan L."/>
            <person name="Levin J.Z."/>
            <person name="Mitchell T.K."/>
            <person name="Okubara P.A."/>
            <person name="Farman M.L."/>
            <person name="Kohn L.M."/>
            <person name="Birren B."/>
            <person name="Ma L.-J."/>
            <person name="Dean R.A."/>
        </authorList>
    </citation>
    <scope>NUCLEOTIDE SEQUENCE</scope>
    <source>
        <strain evidence="5">R3-111a-1</strain>
    </source>
</reference>
<dbReference type="InterPro" id="IPR013087">
    <property type="entry name" value="Znf_C2H2_type"/>
</dbReference>
<protein>
    <recommendedName>
        <fullName evidence="3">C2H2-type domain-containing protein</fullName>
    </recommendedName>
</protein>
<dbReference type="eggNOG" id="ENOG502RNC8">
    <property type="taxonomic scope" value="Eukaryota"/>
</dbReference>
<reference evidence="6" key="1">
    <citation type="submission" date="2010-07" db="EMBL/GenBank/DDBJ databases">
        <title>The genome sequence of Gaeumannomyces graminis var. tritici strain R3-111a-1.</title>
        <authorList>
            <consortium name="The Broad Institute Genome Sequencing Platform"/>
            <person name="Ma L.-J."/>
            <person name="Dead R."/>
            <person name="Young S."/>
            <person name="Zeng Q."/>
            <person name="Koehrsen M."/>
            <person name="Alvarado L."/>
            <person name="Berlin A."/>
            <person name="Chapman S.B."/>
            <person name="Chen Z."/>
            <person name="Freedman E."/>
            <person name="Gellesch M."/>
            <person name="Goldberg J."/>
            <person name="Griggs A."/>
            <person name="Gujja S."/>
            <person name="Heilman E.R."/>
            <person name="Heiman D."/>
            <person name="Hepburn T."/>
            <person name="Howarth C."/>
            <person name="Jen D."/>
            <person name="Larson L."/>
            <person name="Mehta T."/>
            <person name="Neiman D."/>
            <person name="Pearson M."/>
            <person name="Roberts A."/>
            <person name="Saif S."/>
            <person name="Shea T."/>
            <person name="Shenoy N."/>
            <person name="Sisk P."/>
            <person name="Stolte C."/>
            <person name="Sykes S."/>
            <person name="Walk T."/>
            <person name="White J."/>
            <person name="Yandava C."/>
            <person name="Haas B."/>
            <person name="Nusbaum C."/>
            <person name="Birren B."/>
        </authorList>
    </citation>
    <scope>NUCLEOTIDE SEQUENCE [LARGE SCALE GENOMIC DNA]</scope>
    <source>
        <strain evidence="6">R3-111a-1</strain>
    </source>
</reference>
<evidence type="ECO:0000313" key="6">
    <source>
        <dbReference type="Proteomes" id="UP000006039"/>
    </source>
</evidence>
<reference evidence="5" key="5">
    <citation type="submission" date="2018-04" db="UniProtKB">
        <authorList>
            <consortium name="EnsemblFungi"/>
        </authorList>
    </citation>
    <scope>IDENTIFICATION</scope>
    <source>
        <strain evidence="5">R3-111a-1</strain>
    </source>
</reference>
<dbReference type="Proteomes" id="UP000006039">
    <property type="component" value="Unassembled WGS sequence"/>
</dbReference>
<dbReference type="GO" id="GO:0008270">
    <property type="term" value="F:zinc ion binding"/>
    <property type="evidence" value="ECO:0007669"/>
    <property type="project" value="UniProtKB-KW"/>
</dbReference>
<evidence type="ECO:0000313" key="4">
    <source>
        <dbReference type="EMBL" id="EJT70365.1"/>
    </source>
</evidence>
<dbReference type="AlphaFoldDB" id="J3PD20"/>
<dbReference type="GeneID" id="20351851"/>
<dbReference type="HOGENOM" id="CLU_888636_0_0_1"/>
<feature type="compositionally biased region" description="Basic and acidic residues" evidence="2">
    <location>
        <begin position="80"/>
        <end position="89"/>
    </location>
</feature>
<proteinExistence type="predicted"/>
<organism evidence="4">
    <name type="scientific">Gaeumannomyces tritici (strain R3-111a-1)</name>
    <name type="common">Wheat and barley take-all root rot fungus</name>
    <name type="synonym">Gaeumannomyces graminis var. tritici</name>
    <dbReference type="NCBI Taxonomy" id="644352"/>
    <lineage>
        <taxon>Eukaryota</taxon>
        <taxon>Fungi</taxon>
        <taxon>Dikarya</taxon>
        <taxon>Ascomycota</taxon>
        <taxon>Pezizomycotina</taxon>
        <taxon>Sordariomycetes</taxon>
        <taxon>Sordariomycetidae</taxon>
        <taxon>Magnaporthales</taxon>
        <taxon>Magnaporthaceae</taxon>
        <taxon>Gaeumannomyces</taxon>
    </lineage>
</organism>
<dbReference type="Gene3D" id="3.30.160.60">
    <property type="entry name" value="Classic Zinc Finger"/>
    <property type="match status" value="1"/>
</dbReference>
<sequence length="313" mass="32551">MSCIGQSQGFEGFEAVPMSGVGQPLEFEGAPVNGIGQSWELEGAGAGVDWGLLGEEFLVVDWVYEPQFQNAQDTAGVLADKTDEARHPGGDYGGKENGSNDKDKGGTHDWDTHEWVPAFPLSAYMADTMKQQTTTATSSSSSGAAAAAAAAAAAPTPSATAAPELTQASSSSSSSSPPELTKTSPSSPGLTQVSSSPPGLTQASASSASGGGSPGTPGGRQRQQQRRFVCAEPTCSQAFEVRKDLQRHVNSKHGRVTMACPDCGAVIKGSRMDNLRRHQRIKHGSPEWRRATGPGMPPVSRLLQIKGRGEGGR</sequence>
<keyword evidence="1" id="KW-0862">Zinc</keyword>
<name>J3PD20_GAET3</name>
<feature type="compositionally biased region" description="Polar residues" evidence="2">
    <location>
        <begin position="189"/>
        <end position="199"/>
    </location>
</feature>
<feature type="compositionally biased region" description="Basic and acidic residues" evidence="2">
    <location>
        <begin position="98"/>
        <end position="113"/>
    </location>
</feature>
<keyword evidence="1" id="KW-0863">Zinc-finger</keyword>
<keyword evidence="6" id="KW-1185">Reference proteome</keyword>
<dbReference type="PROSITE" id="PS50157">
    <property type="entry name" value="ZINC_FINGER_C2H2_2"/>
    <property type="match status" value="1"/>
</dbReference>
<feature type="compositionally biased region" description="Gly residues" evidence="2">
    <location>
        <begin position="209"/>
        <end position="218"/>
    </location>
</feature>
<dbReference type="EnsemblFungi" id="EJT70365">
    <property type="protein sequence ID" value="EJT70365"/>
    <property type="gene ID" value="GGTG_11393"/>
</dbReference>
<reference evidence="4" key="2">
    <citation type="submission" date="2010-07" db="EMBL/GenBank/DDBJ databases">
        <authorList>
            <consortium name="The Broad Institute Genome Sequencing Platform"/>
            <consortium name="Broad Institute Genome Sequencing Center for Infectious Disease"/>
            <person name="Ma L.-J."/>
            <person name="Dead R."/>
            <person name="Young S."/>
            <person name="Zeng Q."/>
            <person name="Koehrsen M."/>
            <person name="Alvarado L."/>
            <person name="Berlin A."/>
            <person name="Chapman S.B."/>
            <person name="Chen Z."/>
            <person name="Freedman E."/>
            <person name="Gellesch M."/>
            <person name="Goldberg J."/>
            <person name="Griggs A."/>
            <person name="Gujja S."/>
            <person name="Heilman E.R."/>
            <person name="Heiman D."/>
            <person name="Hepburn T."/>
            <person name="Howarth C."/>
            <person name="Jen D."/>
            <person name="Larson L."/>
            <person name="Mehta T."/>
            <person name="Neiman D."/>
            <person name="Pearson M."/>
            <person name="Roberts A."/>
            <person name="Saif S."/>
            <person name="Shea T."/>
            <person name="Shenoy N."/>
            <person name="Sisk P."/>
            <person name="Stolte C."/>
            <person name="Sykes S."/>
            <person name="Walk T."/>
            <person name="White J."/>
            <person name="Yandava C."/>
            <person name="Haas B."/>
            <person name="Nusbaum C."/>
            <person name="Birren B."/>
        </authorList>
    </citation>
    <scope>NUCLEOTIDE SEQUENCE</scope>
    <source>
        <strain evidence="4">R3-111a-1</strain>
    </source>
</reference>
<feature type="region of interest" description="Disordered" evidence="2">
    <location>
        <begin position="157"/>
        <end position="228"/>
    </location>
</feature>
<feature type="compositionally biased region" description="Low complexity" evidence="2">
    <location>
        <begin position="157"/>
        <end position="188"/>
    </location>
</feature>
<dbReference type="VEuPathDB" id="FungiDB:GGTG_11393"/>
<feature type="region of interest" description="Disordered" evidence="2">
    <location>
        <begin position="282"/>
        <end position="313"/>
    </location>
</feature>
<evidence type="ECO:0000256" key="2">
    <source>
        <dbReference type="SAM" id="MobiDB-lite"/>
    </source>
</evidence>
<dbReference type="OrthoDB" id="8922241at2759"/>
<accession>J3PD20</accession>
<dbReference type="EMBL" id="GL385401">
    <property type="protein sequence ID" value="EJT70365.1"/>
    <property type="molecule type" value="Genomic_DNA"/>
</dbReference>
<dbReference type="RefSeq" id="XP_009227543.1">
    <property type="nucleotide sequence ID" value="XM_009229279.1"/>
</dbReference>
<feature type="domain" description="C2H2-type" evidence="3">
    <location>
        <begin position="228"/>
        <end position="253"/>
    </location>
</feature>
<keyword evidence="1" id="KW-0479">Metal-binding</keyword>
<evidence type="ECO:0000313" key="5">
    <source>
        <dbReference type="EnsemblFungi" id="EJT70365"/>
    </source>
</evidence>
<dbReference type="PROSITE" id="PS00028">
    <property type="entry name" value="ZINC_FINGER_C2H2_1"/>
    <property type="match status" value="1"/>
</dbReference>
<reference evidence="4" key="3">
    <citation type="submission" date="2010-09" db="EMBL/GenBank/DDBJ databases">
        <title>Annotation of Gaeumannomyces graminis var. tritici R3-111a-1.</title>
        <authorList>
            <consortium name="The Broad Institute Genome Sequencing Platform"/>
            <person name="Ma L.-J."/>
            <person name="Dead R."/>
            <person name="Young S.K."/>
            <person name="Zeng Q."/>
            <person name="Gargeya S."/>
            <person name="Fitzgerald M."/>
            <person name="Haas B."/>
            <person name="Abouelleil A."/>
            <person name="Alvarado L."/>
            <person name="Arachchi H.M."/>
            <person name="Berlin A."/>
            <person name="Brown A."/>
            <person name="Chapman S.B."/>
            <person name="Chen Z."/>
            <person name="Dunbar C."/>
            <person name="Freedman E."/>
            <person name="Gearin G."/>
            <person name="Gellesch M."/>
            <person name="Goldberg J."/>
            <person name="Griggs A."/>
            <person name="Gujja S."/>
            <person name="Heiman D."/>
            <person name="Howarth C."/>
            <person name="Larson L."/>
            <person name="Lui A."/>
            <person name="MacDonald P.J.P."/>
            <person name="Mehta T."/>
            <person name="Montmayeur A."/>
            <person name="Murphy C."/>
            <person name="Neiman D."/>
            <person name="Pearson M."/>
            <person name="Priest M."/>
            <person name="Roberts A."/>
            <person name="Saif S."/>
            <person name="Shea T."/>
            <person name="Shenoy N."/>
            <person name="Sisk P."/>
            <person name="Stolte C."/>
            <person name="Sykes S."/>
            <person name="Yandava C."/>
            <person name="Wortman J."/>
            <person name="Nusbaum C."/>
            <person name="Birren B."/>
        </authorList>
    </citation>
    <scope>NUCLEOTIDE SEQUENCE</scope>
    <source>
        <strain evidence="4">R3-111a-1</strain>
    </source>
</reference>
<evidence type="ECO:0000256" key="1">
    <source>
        <dbReference type="PROSITE-ProRule" id="PRU00042"/>
    </source>
</evidence>
<dbReference type="SMART" id="SM00355">
    <property type="entry name" value="ZnF_C2H2"/>
    <property type="match status" value="2"/>
</dbReference>
<feature type="region of interest" description="Disordered" evidence="2">
    <location>
        <begin position="78"/>
        <end position="113"/>
    </location>
</feature>
<evidence type="ECO:0000259" key="3">
    <source>
        <dbReference type="PROSITE" id="PS50157"/>
    </source>
</evidence>